<dbReference type="SUPFAM" id="SSF51735">
    <property type="entry name" value="NAD(P)-binding Rossmann-fold domains"/>
    <property type="match status" value="2"/>
</dbReference>
<comment type="similarity">
    <text evidence="1">Belongs to the polysaccharide synthase family.</text>
</comment>
<feature type="region of interest" description="Disordered" evidence="2">
    <location>
        <begin position="473"/>
        <end position="492"/>
    </location>
</feature>
<dbReference type="Gene3D" id="3.40.50.720">
    <property type="entry name" value="NAD(P)-binding Rossmann-like Domain"/>
    <property type="match status" value="2"/>
</dbReference>
<reference evidence="4 5" key="1">
    <citation type="submission" date="2013-08" db="EMBL/GenBank/DDBJ databases">
        <title>Intrasporangium oryzae NRRL B-24470.</title>
        <authorList>
            <person name="Liu H."/>
            <person name="Wang G."/>
        </authorList>
    </citation>
    <scope>NUCLEOTIDE SEQUENCE [LARGE SCALE GENOMIC DNA]</scope>
    <source>
        <strain evidence="4 5">NRRL B-24470</strain>
    </source>
</reference>
<organism evidence="4 5">
    <name type="scientific">Intrasporangium oryzae NRRL B-24470</name>
    <dbReference type="NCBI Taxonomy" id="1386089"/>
    <lineage>
        <taxon>Bacteria</taxon>
        <taxon>Bacillati</taxon>
        <taxon>Actinomycetota</taxon>
        <taxon>Actinomycetes</taxon>
        <taxon>Micrococcales</taxon>
        <taxon>Intrasporangiaceae</taxon>
        <taxon>Intrasporangium</taxon>
    </lineage>
</organism>
<dbReference type="InterPro" id="IPR051203">
    <property type="entry name" value="Polysaccharide_Synthase-Rel"/>
</dbReference>
<dbReference type="PANTHER" id="PTHR43318:SF1">
    <property type="entry name" value="POLYSACCHARIDE BIOSYNTHESIS PROTEIN EPSC-RELATED"/>
    <property type="match status" value="1"/>
</dbReference>
<dbReference type="PANTHER" id="PTHR43318">
    <property type="entry name" value="UDP-N-ACETYLGLUCOSAMINE 4,6-DEHYDRATASE"/>
    <property type="match status" value="1"/>
</dbReference>
<comment type="caution">
    <text evidence="4">The sequence shown here is derived from an EMBL/GenBank/DDBJ whole genome shotgun (WGS) entry which is preliminary data.</text>
</comment>
<dbReference type="SMART" id="SM00822">
    <property type="entry name" value="PKS_KR"/>
    <property type="match status" value="1"/>
</dbReference>
<evidence type="ECO:0000259" key="3">
    <source>
        <dbReference type="SMART" id="SM00822"/>
    </source>
</evidence>
<dbReference type="PATRIC" id="fig|1386089.3.peg.2035"/>
<dbReference type="CDD" id="cd05237">
    <property type="entry name" value="UDP_invert_4-6DH_SDR_e"/>
    <property type="match status" value="1"/>
</dbReference>
<evidence type="ECO:0000256" key="1">
    <source>
        <dbReference type="ARBA" id="ARBA00007430"/>
    </source>
</evidence>
<dbReference type="STRING" id="1386089.N865_07700"/>
<name>W9G6B9_9MICO</name>
<protein>
    <submittedName>
        <fullName evidence="4">Polysaccharide biosynthesis protein</fullName>
    </submittedName>
</protein>
<dbReference type="InterPro" id="IPR036291">
    <property type="entry name" value="NAD(P)-bd_dom_sf"/>
</dbReference>
<sequence>MRPLSRESAARDDGLRTLIVGAGEAGKALARDLQRVEQFGLTPVGFLDDDPSKRTVRHLPVFGMLSDVLRVATAERIDVVVLAIPGLPEADVARLATAAARVGASVRRLPSFVGLLQRDVVGTDMRSLDVANLIGRNEMHVASPEVIETIRDRTVLVTGAGGSIGSELCRQVNGFAPGRLVMLDHDESNLHRLQLELHGEAFLDSRDVVVADIRDAERMSQIMSQYRPEVVFHAAALKHLPMLEQHPCEGVKSNVQGTDNVLRAAVSSGVERFVVISTDKAADPTSVLGATKALAEQVVKAHSGGCTVVSAVRFGNVLGSRGSLLPVLVAQMGAGREVTITHPDVTRYFMTIEEAVGLVLEAAHLTAGGETFVLDMGSPVRIVDLVSNFARQLDVPDVRIRFTGLRQGEKLHESLFSEAEECFPTAHPRIFGAQAAPPADDFDALLGALYDAARRNAADEVRSRLAEALPPYRPEPGRRLELVSEAPYPDDY</sequence>
<dbReference type="Pfam" id="PF13727">
    <property type="entry name" value="CoA_binding_3"/>
    <property type="match status" value="1"/>
</dbReference>
<accession>W9G6B9</accession>
<proteinExistence type="inferred from homology"/>
<dbReference type="Pfam" id="PF02719">
    <property type="entry name" value="Polysacc_synt_2"/>
    <property type="match status" value="1"/>
</dbReference>
<gene>
    <name evidence="4" type="ORF">N865_07700</name>
</gene>
<keyword evidence="5" id="KW-1185">Reference proteome</keyword>
<dbReference type="InterPro" id="IPR003869">
    <property type="entry name" value="Polysac_CapD-like"/>
</dbReference>
<evidence type="ECO:0000313" key="4">
    <source>
        <dbReference type="EMBL" id="EWT01726.1"/>
    </source>
</evidence>
<dbReference type="EMBL" id="AWSA01000018">
    <property type="protein sequence ID" value="EWT01726.1"/>
    <property type="molecule type" value="Genomic_DNA"/>
</dbReference>
<dbReference type="Proteomes" id="UP000019489">
    <property type="component" value="Unassembled WGS sequence"/>
</dbReference>
<dbReference type="InterPro" id="IPR057326">
    <property type="entry name" value="KR_dom"/>
</dbReference>
<feature type="domain" description="Ketoreductase" evidence="3">
    <location>
        <begin position="153"/>
        <end position="320"/>
    </location>
</feature>
<dbReference type="AlphaFoldDB" id="W9G6B9"/>
<evidence type="ECO:0000256" key="2">
    <source>
        <dbReference type="SAM" id="MobiDB-lite"/>
    </source>
</evidence>
<dbReference type="eggNOG" id="COG1086">
    <property type="taxonomic scope" value="Bacteria"/>
</dbReference>
<evidence type="ECO:0000313" key="5">
    <source>
        <dbReference type="Proteomes" id="UP000019489"/>
    </source>
</evidence>